<feature type="domain" description="Helix-turn-helix" evidence="1">
    <location>
        <begin position="40"/>
        <end position="87"/>
    </location>
</feature>
<reference evidence="3" key="1">
    <citation type="journal article" date="2016" name="Genome Announc.">
        <title>Draft Genome Sequences of Five Rapidly Growing Mycobacterium Species, M. thermoresistibile, M. fortuitum subsp. acetamidolyticum, M. canariasense, M. brisbanense, and M. novocastrense.</title>
        <authorList>
            <person name="Katahira K."/>
            <person name="Ogura Y."/>
            <person name="Gotoh Y."/>
            <person name="Hayashi T."/>
        </authorList>
    </citation>
    <scope>NUCLEOTIDE SEQUENCE [LARGE SCALE GENOMIC DNA]</scope>
    <source>
        <strain evidence="3">JCM15298</strain>
    </source>
</reference>
<reference evidence="3" key="2">
    <citation type="submission" date="2016-02" db="EMBL/GenBank/DDBJ databases">
        <title>Draft genome sequence of five rapidly growing Mycobacterium species.</title>
        <authorList>
            <person name="Katahira K."/>
            <person name="Gotou Y."/>
            <person name="Iida K."/>
            <person name="Ogura Y."/>
            <person name="Hayashi T."/>
        </authorList>
    </citation>
    <scope>NUCLEOTIDE SEQUENCE [LARGE SCALE GENOMIC DNA]</scope>
    <source>
        <strain evidence="3">JCM15298</strain>
    </source>
</reference>
<sequence length="92" mass="9699">MECMAGSEGGNDELVQAVVTLLRAVSTGATSAPPPRARKLLRVAEAAEQLAISEAHVYALIRSGEIRSVKLGNARRIAPNEIERIMAASEAS</sequence>
<evidence type="ECO:0000313" key="3">
    <source>
        <dbReference type="Proteomes" id="UP000069443"/>
    </source>
</evidence>
<proteinExistence type="predicted"/>
<keyword evidence="3" id="KW-1185">Reference proteome</keyword>
<dbReference type="InterPro" id="IPR041657">
    <property type="entry name" value="HTH_17"/>
</dbReference>
<dbReference type="STRING" id="228230.RMCC_5696"/>
<dbReference type="AlphaFoldDB" id="A0A100WII5"/>
<dbReference type="Proteomes" id="UP000069443">
    <property type="component" value="Unassembled WGS sequence"/>
</dbReference>
<organism evidence="2 3">
    <name type="scientific">Mycolicibacterium canariasense</name>
    <name type="common">Mycobacterium canariasense</name>
    <dbReference type="NCBI Taxonomy" id="228230"/>
    <lineage>
        <taxon>Bacteria</taxon>
        <taxon>Bacillati</taxon>
        <taxon>Actinomycetota</taxon>
        <taxon>Actinomycetes</taxon>
        <taxon>Mycobacteriales</taxon>
        <taxon>Mycobacteriaceae</taxon>
        <taxon>Mycolicibacterium</taxon>
    </lineage>
</organism>
<protein>
    <submittedName>
        <fullName evidence="2">DNA binding, excisionase family domain protein</fullName>
    </submittedName>
</protein>
<evidence type="ECO:0000259" key="1">
    <source>
        <dbReference type="Pfam" id="PF12728"/>
    </source>
</evidence>
<gene>
    <name evidence="2" type="ORF">RMCC_5696</name>
</gene>
<accession>A0A100WII5</accession>
<dbReference type="GO" id="GO:0003677">
    <property type="term" value="F:DNA binding"/>
    <property type="evidence" value="ECO:0007669"/>
    <property type="project" value="InterPro"/>
</dbReference>
<comment type="caution">
    <text evidence="2">The sequence shown here is derived from an EMBL/GenBank/DDBJ whole genome shotgun (WGS) entry which is preliminary data.</text>
</comment>
<dbReference type="EMBL" id="BCSY01000088">
    <property type="protein sequence ID" value="GAS98731.1"/>
    <property type="molecule type" value="Genomic_DNA"/>
</dbReference>
<dbReference type="InterPro" id="IPR010093">
    <property type="entry name" value="SinI_DNA-bd"/>
</dbReference>
<dbReference type="NCBIfam" id="TIGR01764">
    <property type="entry name" value="excise"/>
    <property type="match status" value="1"/>
</dbReference>
<dbReference type="Pfam" id="PF12728">
    <property type="entry name" value="HTH_17"/>
    <property type="match status" value="1"/>
</dbReference>
<name>A0A100WII5_MYCCR</name>
<evidence type="ECO:0000313" key="2">
    <source>
        <dbReference type="EMBL" id="GAS98731.1"/>
    </source>
</evidence>